<dbReference type="InterPro" id="IPR013189">
    <property type="entry name" value="Glyco_hydro_32_C"/>
</dbReference>
<reference evidence="8" key="1">
    <citation type="submission" date="2021-02" db="EMBL/GenBank/DDBJ databases">
        <title>Metagenome-assembled genomes from human diarrheal sample B26.</title>
        <authorList>
            <person name="Ateba T.P."/>
            <person name="Alayande K.A."/>
            <person name="Mwanza M."/>
        </authorList>
    </citation>
    <scope>NUCLEOTIDE SEQUENCE</scope>
    <source>
        <strain evidence="8">06WH</strain>
    </source>
</reference>
<dbReference type="Proteomes" id="UP000737612">
    <property type="component" value="Unassembled WGS sequence"/>
</dbReference>
<dbReference type="EMBL" id="JAFHBD010000032">
    <property type="protein sequence ID" value="MBN2953525.1"/>
    <property type="molecule type" value="Genomic_DNA"/>
</dbReference>
<dbReference type="InterPro" id="IPR001362">
    <property type="entry name" value="Glyco_hydro_32"/>
</dbReference>
<evidence type="ECO:0000259" key="6">
    <source>
        <dbReference type="Pfam" id="PF00251"/>
    </source>
</evidence>
<proteinExistence type="inferred from homology"/>
<evidence type="ECO:0000259" key="7">
    <source>
        <dbReference type="Pfam" id="PF08244"/>
    </source>
</evidence>
<feature type="domain" description="Glycosyl hydrolase family 32 C-terminal" evidence="7">
    <location>
        <begin position="341"/>
        <end position="470"/>
    </location>
</feature>
<dbReference type="EC" id="3.2.1.26" evidence="2"/>
<evidence type="ECO:0000256" key="3">
    <source>
        <dbReference type="ARBA" id="ARBA00022801"/>
    </source>
</evidence>
<evidence type="ECO:0000313" key="9">
    <source>
        <dbReference type="Proteomes" id="UP000737612"/>
    </source>
</evidence>
<dbReference type="Gene3D" id="2.60.120.560">
    <property type="entry name" value="Exo-inulinase, domain 1"/>
    <property type="match status" value="1"/>
</dbReference>
<evidence type="ECO:0000256" key="1">
    <source>
        <dbReference type="ARBA" id="ARBA00009902"/>
    </source>
</evidence>
<evidence type="ECO:0000256" key="4">
    <source>
        <dbReference type="ARBA" id="ARBA00023295"/>
    </source>
</evidence>
<dbReference type="Gene3D" id="2.115.10.20">
    <property type="entry name" value="Glycosyl hydrolase domain, family 43"/>
    <property type="match status" value="1"/>
</dbReference>
<keyword evidence="3 5" id="KW-0378">Hydrolase</keyword>
<dbReference type="AlphaFoldDB" id="A0A939CEM7"/>
<feature type="domain" description="Glycosyl hydrolase family 32 N-terminal" evidence="6">
    <location>
        <begin position="17"/>
        <end position="261"/>
    </location>
</feature>
<evidence type="ECO:0000256" key="5">
    <source>
        <dbReference type="RuleBase" id="RU362110"/>
    </source>
</evidence>
<dbReference type="GO" id="GO:0004564">
    <property type="term" value="F:beta-fructofuranosidase activity"/>
    <property type="evidence" value="ECO:0007669"/>
    <property type="project" value="UniProtKB-EC"/>
</dbReference>
<comment type="similarity">
    <text evidence="1 5">Belongs to the glycosyl hydrolase 32 family.</text>
</comment>
<comment type="caution">
    <text evidence="8">The sequence shown here is derived from an EMBL/GenBank/DDBJ whole genome shotgun (WGS) entry which is preliminary data.</text>
</comment>
<protein>
    <recommendedName>
        <fullName evidence="2">beta-fructofuranosidase</fullName>
        <ecNumber evidence="2">3.2.1.26</ecNumber>
    </recommendedName>
</protein>
<dbReference type="SUPFAM" id="SSF75005">
    <property type="entry name" value="Arabinanase/levansucrase/invertase"/>
    <property type="match status" value="1"/>
</dbReference>
<evidence type="ECO:0000256" key="2">
    <source>
        <dbReference type="ARBA" id="ARBA00012758"/>
    </source>
</evidence>
<dbReference type="PANTHER" id="PTHR43101">
    <property type="entry name" value="BETA-FRUCTOSIDASE"/>
    <property type="match status" value="1"/>
</dbReference>
<dbReference type="Pfam" id="PF08244">
    <property type="entry name" value="Glyco_hydro_32C"/>
    <property type="match status" value="1"/>
</dbReference>
<evidence type="ECO:0000313" key="8">
    <source>
        <dbReference type="EMBL" id="MBN2953525.1"/>
    </source>
</evidence>
<keyword evidence="4 5" id="KW-0326">Glycosidase</keyword>
<dbReference type="PANTHER" id="PTHR43101:SF1">
    <property type="entry name" value="BETA-FRUCTOSIDASE"/>
    <property type="match status" value="1"/>
</dbReference>
<organism evidence="8 9">
    <name type="scientific">Fusicatenibacter saccharivorans</name>
    <dbReference type="NCBI Taxonomy" id="1150298"/>
    <lineage>
        <taxon>Bacteria</taxon>
        <taxon>Bacillati</taxon>
        <taxon>Bacillota</taxon>
        <taxon>Clostridia</taxon>
        <taxon>Lachnospirales</taxon>
        <taxon>Lachnospiraceae</taxon>
        <taxon>Fusicatenibacter</taxon>
    </lineage>
</organism>
<dbReference type="InterPro" id="IPR051214">
    <property type="entry name" value="GH32_Enzymes"/>
</dbReference>
<dbReference type="SMART" id="SM00640">
    <property type="entry name" value="Glyco_32"/>
    <property type="match status" value="1"/>
</dbReference>
<gene>
    <name evidence="8" type="ORF">JTJ23_07960</name>
</gene>
<dbReference type="GO" id="GO:0005975">
    <property type="term" value="P:carbohydrate metabolic process"/>
    <property type="evidence" value="ECO:0007669"/>
    <property type="project" value="InterPro"/>
</dbReference>
<dbReference type="Pfam" id="PF00251">
    <property type="entry name" value="Glyco_hydro_32N"/>
    <property type="match status" value="1"/>
</dbReference>
<sequence>MSLYFRPEKAVLGDVIPYYDNGVFKPFYLRNYRANRDEQHQDSWVMLSTTDHIHYTEHDTKIVGGTGSVIKVDGLYHMFYCTFQKLPEKNYMNHAVSTDLDVWTEIPEDRFASDDVIYEPIHWRDPFVFWSEEENCWWMIFAAQKKGKTTRRGCVGLCKSKDLHHWDYCEPFYAPMNAQCAFECPDFFRMGDWYYLVFSSYADRYQTMYRKSRSPYGPWQTPEIDTFDTRAFYAAKTGSDGVHRYVYGWNPTREVNEHNFDPPGYPGKDCNTWDWGGSLVVHELWQDENGDLFVKPIPQVLEAVGREEPLQMQALTGEWKLEKDQAKVDTPYDFSALLLNPVGETSRLSFDVEVAGDNPSIGIAVHVGETFTVGYYLLIDFGRRRIEFKSGVRMTEQGGQMFPYEVELERPLPSSTGRSFHVDVIADGTILEAYVDGKIALGTRMYDQTGGCFGLYASDGKAVFRDIKVFHA</sequence>
<name>A0A939CEM7_9FIRM</name>
<dbReference type="InterPro" id="IPR023296">
    <property type="entry name" value="Glyco_hydro_beta-prop_sf"/>
</dbReference>
<dbReference type="CDD" id="cd08995">
    <property type="entry name" value="GH32_EcAec43-like"/>
    <property type="match status" value="1"/>
</dbReference>
<accession>A0A939CEM7</accession>
<dbReference type="InterPro" id="IPR013148">
    <property type="entry name" value="Glyco_hydro_32_N"/>
</dbReference>